<dbReference type="EMBL" id="ACFU01000039">
    <property type="protein sequence ID" value="EEF12768.1"/>
    <property type="molecule type" value="Genomic_DNA"/>
</dbReference>
<organism evidence="1 2">
    <name type="scientific">Campylobacter rectus RM3267</name>
    <dbReference type="NCBI Taxonomy" id="553218"/>
    <lineage>
        <taxon>Bacteria</taxon>
        <taxon>Pseudomonadati</taxon>
        <taxon>Campylobacterota</taxon>
        <taxon>Epsilonproteobacteria</taxon>
        <taxon>Campylobacterales</taxon>
        <taxon>Campylobacteraceae</taxon>
        <taxon>Campylobacter</taxon>
    </lineage>
</organism>
<evidence type="ECO:0000313" key="2">
    <source>
        <dbReference type="Proteomes" id="UP000003082"/>
    </source>
</evidence>
<protein>
    <submittedName>
        <fullName evidence="1">Uncharacterized protein</fullName>
    </submittedName>
</protein>
<gene>
    <name evidence="1" type="ORF">CAMRE0001_2330</name>
</gene>
<accession>B9D5H3</accession>
<dbReference type="STRING" id="553218.CAMRE0001_2330"/>
<proteinExistence type="predicted"/>
<name>B9D5H3_CAMRE</name>
<comment type="caution">
    <text evidence="1">The sequence shown here is derived from an EMBL/GenBank/DDBJ whole genome shotgun (WGS) entry which is preliminary data.</text>
</comment>
<dbReference type="AlphaFoldDB" id="B9D5H3"/>
<sequence length="42" mass="4899">MHIRSFWVNLTNFTTTESHNNHTSINFCLNIKFKASAKILMS</sequence>
<dbReference type="Proteomes" id="UP000003082">
    <property type="component" value="Unassembled WGS sequence"/>
</dbReference>
<keyword evidence="2" id="KW-1185">Reference proteome</keyword>
<evidence type="ECO:0000313" key="1">
    <source>
        <dbReference type="EMBL" id="EEF12768.1"/>
    </source>
</evidence>
<reference evidence="1 2" key="1">
    <citation type="submission" date="2008-08" db="EMBL/GenBank/DDBJ databases">
        <authorList>
            <person name="Madupu R."/>
            <person name="Durkin A.S."/>
            <person name="Torralba M."/>
            <person name="Methe B."/>
            <person name="Sutton G.G."/>
            <person name="Strausberg R.L."/>
            <person name="Nelson K.E."/>
        </authorList>
    </citation>
    <scope>NUCLEOTIDE SEQUENCE [LARGE SCALE GENOMIC DNA]</scope>
    <source>
        <strain evidence="1 2">RM3267</strain>
    </source>
</reference>